<reference evidence="3" key="1">
    <citation type="submission" date="2022-11" db="UniProtKB">
        <authorList>
            <consortium name="WormBaseParasite"/>
        </authorList>
    </citation>
    <scope>IDENTIFICATION</scope>
</reference>
<feature type="compositionally biased region" description="Polar residues" evidence="1">
    <location>
        <begin position="238"/>
        <end position="248"/>
    </location>
</feature>
<dbReference type="GO" id="GO:0043111">
    <property type="term" value="P:replication fork arrest"/>
    <property type="evidence" value="ECO:0007669"/>
    <property type="project" value="TreeGrafter"/>
</dbReference>
<protein>
    <submittedName>
        <fullName evidence="3">Uncharacterized protein</fullName>
    </submittedName>
</protein>
<dbReference type="GO" id="GO:0000076">
    <property type="term" value="P:DNA replication checkpoint signaling"/>
    <property type="evidence" value="ECO:0007669"/>
    <property type="project" value="TreeGrafter"/>
</dbReference>
<dbReference type="AlphaFoldDB" id="A0A915JGB2"/>
<name>A0A915JGB2_ROMCU</name>
<proteinExistence type="predicted"/>
<dbReference type="PANTHER" id="PTHR22940:SF4">
    <property type="entry name" value="PROTEIN TIMELESS HOMOLOG"/>
    <property type="match status" value="1"/>
</dbReference>
<organism evidence="2 3">
    <name type="scientific">Romanomermis culicivorax</name>
    <name type="common">Nematode worm</name>
    <dbReference type="NCBI Taxonomy" id="13658"/>
    <lineage>
        <taxon>Eukaryota</taxon>
        <taxon>Metazoa</taxon>
        <taxon>Ecdysozoa</taxon>
        <taxon>Nematoda</taxon>
        <taxon>Enoplea</taxon>
        <taxon>Dorylaimia</taxon>
        <taxon>Mermithida</taxon>
        <taxon>Mermithoidea</taxon>
        <taxon>Mermithidae</taxon>
        <taxon>Romanomermis</taxon>
    </lineage>
</organism>
<dbReference type="InterPro" id="IPR044998">
    <property type="entry name" value="Timeless"/>
</dbReference>
<feature type="region of interest" description="Disordered" evidence="1">
    <location>
        <begin position="184"/>
        <end position="213"/>
    </location>
</feature>
<evidence type="ECO:0000313" key="2">
    <source>
        <dbReference type="Proteomes" id="UP000887565"/>
    </source>
</evidence>
<feature type="compositionally biased region" description="Acidic residues" evidence="1">
    <location>
        <begin position="184"/>
        <end position="208"/>
    </location>
</feature>
<dbReference type="GO" id="GO:0003677">
    <property type="term" value="F:DNA binding"/>
    <property type="evidence" value="ECO:0007669"/>
    <property type="project" value="TreeGrafter"/>
</dbReference>
<feature type="region of interest" description="Disordered" evidence="1">
    <location>
        <begin position="230"/>
        <end position="287"/>
    </location>
</feature>
<dbReference type="WBParaSite" id="nRc.2.0.1.t24977-RA">
    <property type="protein sequence ID" value="nRc.2.0.1.t24977-RA"/>
    <property type="gene ID" value="nRc.2.0.1.g24977"/>
</dbReference>
<evidence type="ECO:0000313" key="3">
    <source>
        <dbReference type="WBParaSite" id="nRc.2.0.1.t24977-RA"/>
    </source>
</evidence>
<sequence>EIYFRFANTLLLKWYCWLLNDFENNTTRTNHTILRLLYRIAYQLKTPHALYQACLFRIFQKLAKSPTRSKNPALKEMIDFARHLLRSFYESAEKNPLIFMEILFWKHSRLTYELEFGYGTYTNKAKSPWNDELDEKLKDLYHEYQALEHKPENVNVLEYVQSKFPCHKSTQDEFKGFGENLTSDEEAADVADEENSSSGDENEGDYEDSLAKKIPRETLVENCNADLLGDEYEPRDNFLNNKSTTRIESSSEDELETDGLTTKSVKESDIENYFDEDNSERNEGGFFAPKKRKLQILSDDEGQ</sequence>
<dbReference type="OMA" id="NDFENNT"/>
<dbReference type="GO" id="GO:0031298">
    <property type="term" value="C:replication fork protection complex"/>
    <property type="evidence" value="ECO:0007669"/>
    <property type="project" value="TreeGrafter"/>
</dbReference>
<dbReference type="Pfam" id="PF26019">
    <property type="entry name" value="HTH_TIMELESS"/>
    <property type="match status" value="1"/>
</dbReference>
<dbReference type="PANTHER" id="PTHR22940">
    <property type="entry name" value="TIMEOUT/TIMELESS-2"/>
    <property type="match status" value="1"/>
</dbReference>
<keyword evidence="2" id="KW-1185">Reference proteome</keyword>
<accession>A0A915JGB2</accession>
<dbReference type="GO" id="GO:0006281">
    <property type="term" value="P:DNA repair"/>
    <property type="evidence" value="ECO:0007669"/>
    <property type="project" value="TreeGrafter"/>
</dbReference>
<evidence type="ECO:0000256" key="1">
    <source>
        <dbReference type="SAM" id="MobiDB-lite"/>
    </source>
</evidence>
<dbReference type="Proteomes" id="UP000887565">
    <property type="component" value="Unplaced"/>
</dbReference>